<evidence type="ECO:0000313" key="6">
    <source>
        <dbReference type="Proteomes" id="UP000254621"/>
    </source>
</evidence>
<feature type="domain" description="Carbohydrate kinase FGGY N-terminal" evidence="4">
    <location>
        <begin position="7"/>
        <end position="80"/>
    </location>
</feature>
<comment type="similarity">
    <text evidence="1">Belongs to the FGGY kinase family.</text>
</comment>
<evidence type="ECO:0000256" key="1">
    <source>
        <dbReference type="ARBA" id="ARBA00009156"/>
    </source>
</evidence>
<dbReference type="EMBL" id="UHIV01000005">
    <property type="protein sequence ID" value="SUP60908.1"/>
    <property type="molecule type" value="Genomic_DNA"/>
</dbReference>
<reference evidence="5 6" key="1">
    <citation type="submission" date="2018-06" db="EMBL/GenBank/DDBJ databases">
        <authorList>
            <consortium name="Pathogen Informatics"/>
            <person name="Doyle S."/>
        </authorList>
    </citation>
    <scope>NUCLEOTIDE SEQUENCE [LARGE SCALE GENOMIC DNA]</scope>
    <source>
        <strain evidence="5 6">NCTC13645</strain>
    </source>
</reference>
<accession>A0A380P7M7</accession>
<dbReference type="EC" id="2.7.1.30" evidence="5"/>
<organism evidence="5 6">
    <name type="scientific">Weissella viridescens</name>
    <name type="common">Lactobacillus viridescens</name>
    <dbReference type="NCBI Taxonomy" id="1629"/>
    <lineage>
        <taxon>Bacteria</taxon>
        <taxon>Bacillati</taxon>
        <taxon>Bacillota</taxon>
        <taxon>Bacilli</taxon>
        <taxon>Lactobacillales</taxon>
        <taxon>Lactobacillaceae</taxon>
        <taxon>Weissella</taxon>
    </lineage>
</organism>
<dbReference type="AlphaFoldDB" id="A0A380P7M7"/>
<dbReference type="InterPro" id="IPR043129">
    <property type="entry name" value="ATPase_NBD"/>
</dbReference>
<dbReference type="PANTHER" id="PTHR10196">
    <property type="entry name" value="SUGAR KINASE"/>
    <property type="match status" value="1"/>
</dbReference>
<evidence type="ECO:0000256" key="3">
    <source>
        <dbReference type="ARBA" id="ARBA00022777"/>
    </source>
</evidence>
<dbReference type="SUPFAM" id="SSF53067">
    <property type="entry name" value="Actin-like ATPase domain"/>
    <property type="match status" value="1"/>
</dbReference>
<name>A0A380P7M7_WEIVI</name>
<gene>
    <name evidence="5" type="primary">glpK_7</name>
    <name evidence="5" type="ORF">NCTC13645_02029</name>
</gene>
<dbReference type="GO" id="GO:0005829">
    <property type="term" value="C:cytosol"/>
    <property type="evidence" value="ECO:0007669"/>
    <property type="project" value="TreeGrafter"/>
</dbReference>
<evidence type="ECO:0000256" key="2">
    <source>
        <dbReference type="ARBA" id="ARBA00022679"/>
    </source>
</evidence>
<dbReference type="InterPro" id="IPR018484">
    <property type="entry name" value="FGGY_N"/>
</dbReference>
<protein>
    <submittedName>
        <fullName evidence="5">Glycerol kinase</fullName>
        <ecNumber evidence="5">2.7.1.30</ecNumber>
    </submittedName>
</protein>
<dbReference type="PANTHER" id="PTHR10196:SF69">
    <property type="entry name" value="GLYCEROL KINASE"/>
    <property type="match status" value="1"/>
</dbReference>
<dbReference type="GO" id="GO:0019563">
    <property type="term" value="P:glycerol catabolic process"/>
    <property type="evidence" value="ECO:0007669"/>
    <property type="project" value="TreeGrafter"/>
</dbReference>
<dbReference type="Pfam" id="PF00370">
    <property type="entry name" value="FGGY_N"/>
    <property type="match status" value="1"/>
</dbReference>
<evidence type="ECO:0000313" key="5">
    <source>
        <dbReference type="EMBL" id="SUP60908.1"/>
    </source>
</evidence>
<keyword evidence="3 5" id="KW-0418">Kinase</keyword>
<dbReference type="Gene3D" id="3.30.420.40">
    <property type="match status" value="1"/>
</dbReference>
<evidence type="ECO:0000259" key="4">
    <source>
        <dbReference type="Pfam" id="PF00370"/>
    </source>
</evidence>
<sequence length="86" mass="9488">MIGDALINAGINASDIKAIGIASQRETTIVWNRETGQPIYNAISWASLQSAEIAEQLVADGYAKQFMKKPDYQLTHTFLPLKFVGF</sequence>
<proteinExistence type="inferred from homology"/>
<keyword evidence="2 5" id="KW-0808">Transferase</keyword>
<dbReference type="GO" id="GO:0004370">
    <property type="term" value="F:glycerol kinase activity"/>
    <property type="evidence" value="ECO:0007669"/>
    <property type="project" value="UniProtKB-EC"/>
</dbReference>
<dbReference type="Proteomes" id="UP000254621">
    <property type="component" value="Unassembled WGS sequence"/>
</dbReference>